<dbReference type="GO" id="GO:0016757">
    <property type="term" value="F:glycosyltransferase activity"/>
    <property type="evidence" value="ECO:0007669"/>
    <property type="project" value="UniProtKB-KW"/>
</dbReference>
<evidence type="ECO:0000256" key="2">
    <source>
        <dbReference type="ARBA" id="ARBA00022679"/>
    </source>
</evidence>
<dbReference type="InterPro" id="IPR001296">
    <property type="entry name" value="Glyco_trans_1"/>
</dbReference>
<keyword evidence="2 5" id="KW-0808">Transferase</keyword>
<dbReference type="PANTHER" id="PTHR12526">
    <property type="entry name" value="GLYCOSYLTRANSFERASE"/>
    <property type="match status" value="1"/>
</dbReference>
<feature type="domain" description="Glycosyltransferase subfamily 4-like N-terminal" evidence="4">
    <location>
        <begin position="31"/>
        <end position="172"/>
    </location>
</feature>
<keyword evidence="1 5" id="KW-0328">Glycosyltransferase</keyword>
<dbReference type="InterPro" id="IPR028098">
    <property type="entry name" value="Glyco_trans_4-like_N"/>
</dbReference>
<dbReference type="EMBL" id="BEHT01000012">
    <property type="protein sequence ID" value="GBC98586.1"/>
    <property type="molecule type" value="Genomic_DNA"/>
</dbReference>
<dbReference type="CDD" id="cd03801">
    <property type="entry name" value="GT4_PimA-like"/>
    <property type="match status" value="1"/>
</dbReference>
<dbReference type="Pfam" id="PF00534">
    <property type="entry name" value="Glycos_transf_1"/>
    <property type="match status" value="1"/>
</dbReference>
<dbReference type="Pfam" id="PF13579">
    <property type="entry name" value="Glyco_trans_4_4"/>
    <property type="match status" value="1"/>
</dbReference>
<evidence type="ECO:0000259" key="3">
    <source>
        <dbReference type="Pfam" id="PF00534"/>
    </source>
</evidence>
<dbReference type="Proteomes" id="UP000236173">
    <property type="component" value="Unassembled WGS sequence"/>
</dbReference>
<proteinExistence type="predicted"/>
<sequence>MLQFRIRPAMERHWDDDRHVVHAEWGRRWSGGVNQAFLLVRGLMARGVPGTLVCPRGAPLERRAMMAGVPVVTFPLRGEHSLPTWWRFARWLCERRRITPSLIVHAHSRRGALPTLLIARWLKLPTILHWRVAAPLPRWLVPLADQVIAVSEASARAAMQAGIATDRIAVVRSAIEPDHFTPHRDARQQERIRWGLAKHAFVVAGVGRLVAGKGYEVVLDALAAMNENERPILLLAGDGPLGPSLEQMVDRWRLGLWVRFVGFQDDVRAVLWAADAFVHVPTHFPEGTPNAILEAMAACLPVIATPVGGTGEIVEPDRTGLLVPPGDTVALVEALRRLRADPAERHRLGAAAQTYVREHHSLNRLVERVNAIYTHLWHEHEAVLC</sequence>
<accession>A0A2H5XBL8</accession>
<evidence type="ECO:0000259" key="4">
    <source>
        <dbReference type="Pfam" id="PF13579"/>
    </source>
</evidence>
<dbReference type="AlphaFoldDB" id="A0A2H5XBL8"/>
<protein>
    <submittedName>
        <fullName evidence="5">Alpha-D-kanosaminyltransferase</fullName>
        <ecNumber evidence="5">2.4.1.301</ecNumber>
    </submittedName>
</protein>
<dbReference type="SUPFAM" id="SSF53756">
    <property type="entry name" value="UDP-Glycosyltransferase/glycogen phosphorylase"/>
    <property type="match status" value="1"/>
</dbReference>
<dbReference type="PANTHER" id="PTHR12526:SF510">
    <property type="entry name" value="D-INOSITOL 3-PHOSPHATE GLYCOSYLTRANSFERASE"/>
    <property type="match status" value="1"/>
</dbReference>
<evidence type="ECO:0000313" key="5">
    <source>
        <dbReference type="EMBL" id="GBC98586.1"/>
    </source>
</evidence>
<feature type="domain" description="Glycosyl transferase family 1" evidence="3">
    <location>
        <begin position="188"/>
        <end position="353"/>
    </location>
</feature>
<organism evidence="5 6">
    <name type="scientific">Candidatus Fervidibacter japonicus</name>
    <dbReference type="NCBI Taxonomy" id="2035412"/>
    <lineage>
        <taxon>Bacteria</taxon>
        <taxon>Candidatus Fervidibacterota</taxon>
        <taxon>Candidatus Fervidibacter</taxon>
    </lineage>
</organism>
<evidence type="ECO:0000256" key="1">
    <source>
        <dbReference type="ARBA" id="ARBA00022676"/>
    </source>
</evidence>
<dbReference type="Gene3D" id="3.40.50.2000">
    <property type="entry name" value="Glycogen Phosphorylase B"/>
    <property type="match status" value="2"/>
</dbReference>
<reference evidence="6" key="1">
    <citation type="submission" date="2017-09" db="EMBL/GenBank/DDBJ databases">
        <title>Metaegenomics of thermophilic ammonia-oxidizing enrichment culture.</title>
        <authorList>
            <person name="Kato S."/>
            <person name="Suzuki K."/>
        </authorList>
    </citation>
    <scope>NUCLEOTIDE SEQUENCE [LARGE SCALE GENOMIC DNA]</scope>
</reference>
<comment type="caution">
    <text evidence="5">The sequence shown here is derived from an EMBL/GenBank/DDBJ whole genome shotgun (WGS) entry which is preliminary data.</text>
</comment>
<name>A0A2H5XBL8_9BACT</name>
<evidence type="ECO:0000313" key="6">
    <source>
        <dbReference type="Proteomes" id="UP000236173"/>
    </source>
</evidence>
<dbReference type="EC" id="2.4.1.301" evidence="5"/>
<gene>
    <name evidence="5" type="primary">kanE_3</name>
    <name evidence="5" type="ORF">HRbin17_01100</name>
</gene>